<accession>A0ACB9TMT2</accession>
<protein>
    <submittedName>
        <fullName evidence="1">Cyclic-amp response element binding protein</fullName>
    </submittedName>
</protein>
<comment type="caution">
    <text evidence="1">The sequence shown here is derived from an EMBL/GenBank/DDBJ whole genome shotgun (WGS) entry which is preliminary data.</text>
</comment>
<sequence>MGENDKPFACTNEGCQMTFTNEDHLTVHRKKHDMVLNLGLNCKSNVTADQTPTPTRFIRNCEEVGLFQDLQNVNPFEETFKKAIEHSKTGLVHVPDSPNDDSLHTPQILHHTTDNLNKQSYTSEKHFDDTTTIDDDILRIDSQDSSSRDDCDNCIVVQENHFSYSTELSTSNEREYEVSSSNSNDTIVEDVAIVRKNLNNYLLKSSSISKRDAKTNVKEKIKQVLHNKIKSDIKPLDLKVKDNDNPKKPRQRVNFKSKLKNAIDLESKAIKIEFHRNIDLYDKNLNEVEKRRAMNRMAQMRSRKRKKMWLDQMEQEIEKLKTDNKLILTENQKLKDENIALKSMLLKHSSCSFSTKSTIQNGNISVEPQIETKLLSIQPSPVLYNTYTVESSKLNFKANQTMAAAKPNTLKMIQNPLPKLLPKSNICVNHTKRESTS</sequence>
<organism evidence="1 2">
    <name type="scientific">Holotrichia oblita</name>
    <name type="common">Chafer beetle</name>
    <dbReference type="NCBI Taxonomy" id="644536"/>
    <lineage>
        <taxon>Eukaryota</taxon>
        <taxon>Metazoa</taxon>
        <taxon>Ecdysozoa</taxon>
        <taxon>Arthropoda</taxon>
        <taxon>Hexapoda</taxon>
        <taxon>Insecta</taxon>
        <taxon>Pterygota</taxon>
        <taxon>Neoptera</taxon>
        <taxon>Endopterygota</taxon>
        <taxon>Coleoptera</taxon>
        <taxon>Polyphaga</taxon>
        <taxon>Scarabaeiformia</taxon>
        <taxon>Scarabaeidae</taxon>
        <taxon>Melolonthinae</taxon>
        <taxon>Holotrichia</taxon>
    </lineage>
</organism>
<reference evidence="1" key="1">
    <citation type="submission" date="2022-04" db="EMBL/GenBank/DDBJ databases">
        <title>Chromosome-scale genome assembly of Holotrichia oblita Faldermann.</title>
        <authorList>
            <person name="Rongchong L."/>
        </authorList>
    </citation>
    <scope>NUCLEOTIDE SEQUENCE</scope>
    <source>
        <strain evidence="1">81SQS9</strain>
    </source>
</reference>
<name>A0ACB9TMT2_HOLOL</name>
<evidence type="ECO:0000313" key="1">
    <source>
        <dbReference type="EMBL" id="KAI4468110.1"/>
    </source>
</evidence>
<keyword evidence="2" id="KW-1185">Reference proteome</keyword>
<proteinExistence type="predicted"/>
<dbReference type="EMBL" id="CM043016">
    <property type="protein sequence ID" value="KAI4468110.1"/>
    <property type="molecule type" value="Genomic_DNA"/>
</dbReference>
<dbReference type="Proteomes" id="UP001056778">
    <property type="component" value="Chromosome 2"/>
</dbReference>
<evidence type="ECO:0000313" key="2">
    <source>
        <dbReference type="Proteomes" id="UP001056778"/>
    </source>
</evidence>
<gene>
    <name evidence="1" type="ORF">MML48_2g00011392</name>
</gene>